<evidence type="ECO:0000313" key="2">
    <source>
        <dbReference type="Proteomes" id="UP001176517"/>
    </source>
</evidence>
<dbReference type="Proteomes" id="UP001176517">
    <property type="component" value="Unassembled WGS sequence"/>
</dbReference>
<reference evidence="1" key="1">
    <citation type="journal article" date="2023" name="PhytoFront">
        <title>Draft Genome Resources of Seven Strains of Tilletia horrida, Causal Agent of Kernel Smut of Rice.</title>
        <authorList>
            <person name="Khanal S."/>
            <person name="Antony Babu S."/>
            <person name="Zhou X.G."/>
        </authorList>
    </citation>
    <scope>NUCLEOTIDE SEQUENCE</scope>
    <source>
        <strain evidence="1">TX6</strain>
    </source>
</reference>
<accession>A0AAN6GNR0</accession>
<name>A0AAN6GNR0_9BASI</name>
<proteinExistence type="predicted"/>
<protein>
    <submittedName>
        <fullName evidence="1">Uncharacterized protein</fullName>
    </submittedName>
</protein>
<dbReference type="AlphaFoldDB" id="A0AAN6GNR0"/>
<dbReference type="EMBL" id="JAPDMZ010000190">
    <property type="protein sequence ID" value="KAK0546508.1"/>
    <property type="molecule type" value="Genomic_DNA"/>
</dbReference>
<evidence type="ECO:0000313" key="1">
    <source>
        <dbReference type="EMBL" id="KAK0546508.1"/>
    </source>
</evidence>
<organism evidence="1 2">
    <name type="scientific">Tilletia horrida</name>
    <dbReference type="NCBI Taxonomy" id="155126"/>
    <lineage>
        <taxon>Eukaryota</taxon>
        <taxon>Fungi</taxon>
        <taxon>Dikarya</taxon>
        <taxon>Basidiomycota</taxon>
        <taxon>Ustilaginomycotina</taxon>
        <taxon>Exobasidiomycetes</taxon>
        <taxon>Tilletiales</taxon>
        <taxon>Tilletiaceae</taxon>
        <taxon>Tilletia</taxon>
    </lineage>
</organism>
<sequence length="333" mass="35982">MAFALNQYSPCLFENLDSLADAATQLRLVGGLAKIIPALNEVGRKHPCSRDYAIHLLHRHVFLADDEVMITMGGGSGDAVPTTTFPIKVADISERKMDKLHASVWGLRPGTGMFVPLEFAVDDVAPPDGFQELDAAFAKDVAAIFVEFQLEHVLGLALISEDVEPGLETAQGRANIVTPLDLYATPVTSITEVLWPFPRFEDDSDGSQEEEKVKRNEWRNVHVSLLKHKKQLCPTFFVYPTGAPPDAGGPAVRDQKTSSHRLHDPLPVVVCSSGKTGHLSQSLGSDKVVISHHLTGPTIIQSPYHRLSSPFQLPLQKGTSTVGSVPNGGAASS</sequence>
<comment type="caution">
    <text evidence="1">The sequence shown here is derived from an EMBL/GenBank/DDBJ whole genome shotgun (WGS) entry which is preliminary data.</text>
</comment>
<gene>
    <name evidence="1" type="ORF">OC846_005230</name>
</gene>
<keyword evidence="2" id="KW-1185">Reference proteome</keyword>